<name>A0A6J1PVC7_9HYME</name>
<dbReference type="SUPFAM" id="SSF56219">
    <property type="entry name" value="DNase I-like"/>
    <property type="match status" value="1"/>
</dbReference>
<dbReference type="CDD" id="cd09077">
    <property type="entry name" value="R1-I-EN"/>
    <property type="match status" value="1"/>
</dbReference>
<keyword evidence="2" id="KW-1185">Reference proteome</keyword>
<dbReference type="GeneID" id="112455875"/>
<dbReference type="Proteomes" id="UP000504618">
    <property type="component" value="Unplaced"/>
</dbReference>
<feature type="non-terminal residue" evidence="3">
    <location>
        <position position="312"/>
    </location>
</feature>
<dbReference type="InterPro" id="IPR036691">
    <property type="entry name" value="Endo/exonu/phosph_ase_sf"/>
</dbReference>
<dbReference type="PANTHER" id="PTHR33273:SF4">
    <property type="entry name" value="ENDONUCLEASE_EXONUCLEASE_PHOSPHATASE DOMAIN-CONTAINING PROTEIN"/>
    <property type="match status" value="1"/>
</dbReference>
<evidence type="ECO:0000259" key="1">
    <source>
        <dbReference type="Pfam" id="PF14529"/>
    </source>
</evidence>
<gene>
    <name evidence="3" type="primary">LOC112455875</name>
</gene>
<dbReference type="Gene3D" id="3.60.10.10">
    <property type="entry name" value="Endonuclease/exonuclease/phosphatase"/>
    <property type="match status" value="1"/>
</dbReference>
<dbReference type="Pfam" id="PF14529">
    <property type="entry name" value="Exo_endo_phos_2"/>
    <property type="match status" value="1"/>
</dbReference>
<dbReference type="PANTHER" id="PTHR33273">
    <property type="entry name" value="DOMAIN-CONTAINING PROTEIN, PUTATIVE-RELATED"/>
    <property type="match status" value="1"/>
</dbReference>
<protein>
    <submittedName>
        <fullName evidence="3">Uncharacterized protein LOC112455875</fullName>
    </submittedName>
</protein>
<organism evidence="2 3">
    <name type="scientific">Temnothorax curvispinosus</name>
    <dbReference type="NCBI Taxonomy" id="300111"/>
    <lineage>
        <taxon>Eukaryota</taxon>
        <taxon>Metazoa</taxon>
        <taxon>Ecdysozoa</taxon>
        <taxon>Arthropoda</taxon>
        <taxon>Hexapoda</taxon>
        <taxon>Insecta</taxon>
        <taxon>Pterygota</taxon>
        <taxon>Neoptera</taxon>
        <taxon>Endopterygota</taxon>
        <taxon>Hymenoptera</taxon>
        <taxon>Apocrita</taxon>
        <taxon>Aculeata</taxon>
        <taxon>Formicoidea</taxon>
        <taxon>Formicidae</taxon>
        <taxon>Myrmicinae</taxon>
        <taxon>Temnothorax</taxon>
    </lineage>
</organism>
<reference evidence="3" key="1">
    <citation type="submission" date="2025-08" db="UniProtKB">
        <authorList>
            <consortium name="RefSeq"/>
        </authorList>
    </citation>
    <scope>IDENTIFICATION</scope>
    <source>
        <tissue evidence="3">Whole body</tissue>
    </source>
</reference>
<evidence type="ECO:0000313" key="3">
    <source>
        <dbReference type="RefSeq" id="XP_024873842.1"/>
    </source>
</evidence>
<proteinExistence type="predicted"/>
<accession>A0A6J1PVC7</accession>
<dbReference type="AlphaFoldDB" id="A0A6J1PVC7"/>
<evidence type="ECO:0000313" key="2">
    <source>
        <dbReference type="Proteomes" id="UP000504618"/>
    </source>
</evidence>
<sequence length="312" mass="34819">MAGSNIPFTQINLHHSKCASAVLARCAAVMHTKHLFLIQEPWLVKGHIKGLGGCGKLFKADNAERPRTCIVAKGIDACLLPQFSDGDLVAVRLKLKTGDGGIRDLIVGSVYMPYDSEELPPQRNMIELVACAKERGLELLLGCDANSHHLVWGSSNINPRGESLLDFIISTNWQILNRGTEPTFLDSRRQEVIDITLGTRGVVDLVAGWRVSNEPSGSDHRQIRFDLVNLQKDEQWGRNPRKTNWEGFKTDLVSRLKNTPTRFHTKEDLEIAASFVSDAIRESFELNCPLRPRNASAGASWWNEELSGLRTR</sequence>
<dbReference type="OrthoDB" id="7698346at2759"/>
<dbReference type="InterPro" id="IPR005135">
    <property type="entry name" value="Endo/exonuclease/phosphatase"/>
</dbReference>
<dbReference type="RefSeq" id="XP_024873842.1">
    <property type="nucleotide sequence ID" value="XM_025018074.1"/>
</dbReference>
<dbReference type="GO" id="GO:0003824">
    <property type="term" value="F:catalytic activity"/>
    <property type="evidence" value="ECO:0007669"/>
    <property type="project" value="InterPro"/>
</dbReference>
<feature type="domain" description="Endonuclease/exonuclease/phosphatase" evidence="1">
    <location>
        <begin position="107"/>
        <end position="223"/>
    </location>
</feature>